<reference evidence="2" key="1">
    <citation type="submission" date="2016-12" db="EMBL/GenBank/DDBJ databases">
        <title>Discovery of methanogenic haloarchaea.</title>
        <authorList>
            <person name="Sorokin D.Y."/>
            <person name="Makarova K.S."/>
            <person name="Abbas B."/>
            <person name="Ferrer M."/>
            <person name="Golyshin P.N."/>
        </authorList>
    </citation>
    <scope>NUCLEOTIDE SEQUENCE [LARGE SCALE GENOMIC DNA]</scope>
    <source>
        <strain evidence="2">HMET1</strain>
    </source>
</reference>
<sequence>MNNCKEKFKEIKTPSQVILDEDIASLKKMPKSKRINKYNKIKENEEKFRWDFPEKCPDLFNKQERNEVIGKLLLSRLKIASSLYDEGRLPKAMEDDFIEKELKAVLDFERYKKFDALRKEQIEDKIQRMEGEVYELAKEYNSTQIADMDSLMDDSRVQKNVMKQLLDLYQDRLEKIRRAFYAYVEKNDLAQVVQVIEESIASLHDSAKKREKIEAKFKEELEEISEPLASKIDKKRRQIETKINRLNSLALRDIDKDKKEIEEELDLLKKNIEDLNEIFNRVKEKANERIGKADTIINKINQEIEELKEISKENNSLNDVNKSVKLIENEISQLKGLRSKIKNEKERIKRQKNRIKAEKENIEEKFDEMRNSKLNKGNKKVKKGVEGRRVITSEMARLIEMNYITRFDRKLHGLDEIKTPDRLFEISKGYWKDHSYHKDKKSKINDLRRKEESKIDRKHKKYPTNQSSIYEIVSTNFLGFSKGKEMVIEARVHNNLENYYLNGFSKEPADLSDLLFYVGNAIDFAEDRDCHYLLGIASPTGWSKKVKEQFERKISRGKYSRRLSLCLIDLIENEILFDKTDEIIKSNKDLFTPYLDLERVKECKKLIREKYTKNLVSNNILLEDLVEEDFSRDIVKNAFNELEEEGIGEQLYLDEHGLTFFIEDL</sequence>
<dbReference type="STRING" id="1903181.BTN85_2008"/>
<dbReference type="InParanoid" id="A0A1Q6DSP2"/>
<keyword evidence="1" id="KW-0175">Coiled coil</keyword>
<evidence type="ECO:0000256" key="1">
    <source>
        <dbReference type="SAM" id="Coils"/>
    </source>
</evidence>
<dbReference type="Proteomes" id="UP000185744">
    <property type="component" value="Unassembled WGS sequence"/>
</dbReference>
<feature type="coiled-coil region" evidence="1">
    <location>
        <begin position="119"/>
        <end position="179"/>
    </location>
</feature>
<feature type="coiled-coil region" evidence="1">
    <location>
        <begin position="251"/>
        <end position="375"/>
    </location>
</feature>
<gene>
    <name evidence="2" type="ORF">BTN85_2008</name>
</gene>
<accession>A0A1Q6DSP2</accession>
<protein>
    <submittedName>
        <fullName evidence="2">Uncharacterized protein</fullName>
    </submittedName>
</protein>
<name>A0A1Q6DSP2_METT1</name>
<dbReference type="EMBL" id="MSDW01000002">
    <property type="protein sequence ID" value="OKY77358.1"/>
    <property type="molecule type" value="Genomic_DNA"/>
</dbReference>
<proteinExistence type="predicted"/>
<evidence type="ECO:0000313" key="3">
    <source>
        <dbReference type="Proteomes" id="UP000185744"/>
    </source>
</evidence>
<evidence type="ECO:0000313" key="2">
    <source>
        <dbReference type="EMBL" id="OKY77358.1"/>
    </source>
</evidence>
<comment type="caution">
    <text evidence="2">The sequence shown here is derived from an EMBL/GenBank/DDBJ whole genome shotgun (WGS) entry which is preliminary data.</text>
</comment>
<dbReference type="AlphaFoldDB" id="A0A1Q6DSP2"/>
<keyword evidence="3" id="KW-1185">Reference proteome</keyword>
<organism evidence="2 3">
    <name type="scientific">Methanohalarchaeum thermophilum</name>
    <dbReference type="NCBI Taxonomy" id="1903181"/>
    <lineage>
        <taxon>Archaea</taxon>
        <taxon>Methanobacteriati</taxon>
        <taxon>Methanobacteriota</taxon>
        <taxon>Methanonatronarchaeia</taxon>
        <taxon>Methanonatronarchaeales</taxon>
        <taxon>Methanonatronarchaeaceae</taxon>
        <taxon>Candidatus Methanohalarchaeum</taxon>
    </lineage>
</organism>